<protein>
    <submittedName>
        <fullName evidence="2">Uncharacterized protein</fullName>
    </submittedName>
</protein>
<evidence type="ECO:0000256" key="1">
    <source>
        <dbReference type="SAM" id="MobiDB-lite"/>
    </source>
</evidence>
<reference evidence="2 3" key="1">
    <citation type="submission" date="2019-05" db="EMBL/GenBank/DDBJ databases">
        <title>Another draft genome of Portunus trituberculatus and its Hox gene families provides insights of decapod evolution.</title>
        <authorList>
            <person name="Jeong J.-H."/>
            <person name="Song I."/>
            <person name="Kim S."/>
            <person name="Choi T."/>
            <person name="Kim D."/>
            <person name="Ryu S."/>
            <person name="Kim W."/>
        </authorList>
    </citation>
    <scope>NUCLEOTIDE SEQUENCE [LARGE SCALE GENOMIC DNA]</scope>
    <source>
        <tissue evidence="2">Muscle</tissue>
    </source>
</reference>
<dbReference type="Proteomes" id="UP000324222">
    <property type="component" value="Unassembled WGS sequence"/>
</dbReference>
<name>A0A5B7CJN6_PORTR</name>
<sequence>MITFRSGGEDTVAQLSSGHTSDASSFSSFSSFSASTPTGRRALKGKRNMSATYIFINVRRISPYT</sequence>
<feature type="compositionally biased region" description="Low complexity" evidence="1">
    <location>
        <begin position="16"/>
        <end position="35"/>
    </location>
</feature>
<proteinExistence type="predicted"/>
<evidence type="ECO:0000313" key="2">
    <source>
        <dbReference type="EMBL" id="MPC09719.1"/>
    </source>
</evidence>
<evidence type="ECO:0000313" key="3">
    <source>
        <dbReference type="Proteomes" id="UP000324222"/>
    </source>
</evidence>
<comment type="caution">
    <text evidence="2">The sequence shown here is derived from an EMBL/GenBank/DDBJ whole genome shotgun (WGS) entry which is preliminary data.</text>
</comment>
<gene>
    <name evidence="2" type="ORF">E2C01_002338</name>
</gene>
<accession>A0A5B7CJN6</accession>
<organism evidence="2 3">
    <name type="scientific">Portunus trituberculatus</name>
    <name type="common">Swimming crab</name>
    <name type="synonym">Neptunus trituberculatus</name>
    <dbReference type="NCBI Taxonomy" id="210409"/>
    <lineage>
        <taxon>Eukaryota</taxon>
        <taxon>Metazoa</taxon>
        <taxon>Ecdysozoa</taxon>
        <taxon>Arthropoda</taxon>
        <taxon>Crustacea</taxon>
        <taxon>Multicrustacea</taxon>
        <taxon>Malacostraca</taxon>
        <taxon>Eumalacostraca</taxon>
        <taxon>Eucarida</taxon>
        <taxon>Decapoda</taxon>
        <taxon>Pleocyemata</taxon>
        <taxon>Brachyura</taxon>
        <taxon>Eubrachyura</taxon>
        <taxon>Portunoidea</taxon>
        <taxon>Portunidae</taxon>
        <taxon>Portuninae</taxon>
        <taxon>Portunus</taxon>
    </lineage>
</organism>
<feature type="region of interest" description="Disordered" evidence="1">
    <location>
        <begin position="1"/>
        <end position="43"/>
    </location>
</feature>
<dbReference type="AlphaFoldDB" id="A0A5B7CJN6"/>
<keyword evidence="3" id="KW-1185">Reference proteome</keyword>
<dbReference type="EMBL" id="VSRR010000082">
    <property type="protein sequence ID" value="MPC09719.1"/>
    <property type="molecule type" value="Genomic_DNA"/>
</dbReference>